<accession>A0ABD0LJN9</accession>
<keyword evidence="4 5" id="KW-0472">Membrane</keyword>
<name>A0ABD0LJN9_9CAEN</name>
<evidence type="ECO:0000313" key="8">
    <source>
        <dbReference type="Proteomes" id="UP001519460"/>
    </source>
</evidence>
<dbReference type="EMBL" id="JACVVK020000045">
    <property type="protein sequence ID" value="KAK7499212.1"/>
    <property type="molecule type" value="Genomic_DNA"/>
</dbReference>
<feature type="signal peptide" evidence="6">
    <location>
        <begin position="1"/>
        <end position="25"/>
    </location>
</feature>
<dbReference type="Gene3D" id="1.20.140.150">
    <property type="match status" value="1"/>
</dbReference>
<evidence type="ECO:0000256" key="3">
    <source>
        <dbReference type="ARBA" id="ARBA00022989"/>
    </source>
</evidence>
<feature type="chain" id="PRO_5044840856" evidence="6">
    <location>
        <begin position="26"/>
        <end position="203"/>
    </location>
</feature>
<comment type="caution">
    <text evidence="7">The sequence shown here is derived from an EMBL/GenBank/DDBJ whole genome shotgun (WGS) entry which is preliminary data.</text>
</comment>
<dbReference type="InterPro" id="IPR019372">
    <property type="entry name" value="LHFPL"/>
</dbReference>
<evidence type="ECO:0000256" key="5">
    <source>
        <dbReference type="SAM" id="Phobius"/>
    </source>
</evidence>
<keyword evidence="2 5" id="KW-0812">Transmembrane</keyword>
<dbReference type="GO" id="GO:0016020">
    <property type="term" value="C:membrane"/>
    <property type="evidence" value="ECO:0007669"/>
    <property type="project" value="UniProtKB-SubCell"/>
</dbReference>
<proteinExistence type="predicted"/>
<keyword evidence="8" id="KW-1185">Reference proteome</keyword>
<evidence type="ECO:0000256" key="2">
    <source>
        <dbReference type="ARBA" id="ARBA00022692"/>
    </source>
</evidence>
<gene>
    <name evidence="7" type="ORF">BaRGS_00009472</name>
</gene>
<keyword evidence="6" id="KW-0732">Signal</keyword>
<dbReference type="Pfam" id="PF10242">
    <property type="entry name" value="L_HMGIC_fpl"/>
    <property type="match status" value="1"/>
</dbReference>
<evidence type="ECO:0000256" key="1">
    <source>
        <dbReference type="ARBA" id="ARBA00004141"/>
    </source>
</evidence>
<evidence type="ECO:0000256" key="6">
    <source>
        <dbReference type="SAM" id="SignalP"/>
    </source>
</evidence>
<protein>
    <submittedName>
        <fullName evidence="7">Uncharacterized protein</fullName>
    </submittedName>
</protein>
<organism evidence="7 8">
    <name type="scientific">Batillaria attramentaria</name>
    <dbReference type="NCBI Taxonomy" id="370345"/>
    <lineage>
        <taxon>Eukaryota</taxon>
        <taxon>Metazoa</taxon>
        <taxon>Spiralia</taxon>
        <taxon>Lophotrochozoa</taxon>
        <taxon>Mollusca</taxon>
        <taxon>Gastropoda</taxon>
        <taxon>Caenogastropoda</taxon>
        <taxon>Sorbeoconcha</taxon>
        <taxon>Cerithioidea</taxon>
        <taxon>Batillariidae</taxon>
        <taxon>Batillaria</taxon>
    </lineage>
</organism>
<reference evidence="7 8" key="1">
    <citation type="journal article" date="2023" name="Sci. Data">
        <title>Genome assembly of the Korean intertidal mud-creeper Batillaria attramentaria.</title>
        <authorList>
            <person name="Patra A.K."/>
            <person name="Ho P.T."/>
            <person name="Jun S."/>
            <person name="Lee S.J."/>
            <person name="Kim Y."/>
            <person name="Won Y.J."/>
        </authorList>
    </citation>
    <scope>NUCLEOTIDE SEQUENCE [LARGE SCALE GENOMIC DNA]</scope>
    <source>
        <strain evidence="7">Wonlab-2016</strain>
    </source>
</reference>
<feature type="transmembrane region" description="Helical" evidence="5">
    <location>
        <begin position="166"/>
        <end position="188"/>
    </location>
</feature>
<evidence type="ECO:0000313" key="7">
    <source>
        <dbReference type="EMBL" id="KAK7499212.1"/>
    </source>
</evidence>
<sequence>MAGVACVGIMWAVLSLLAALAAASGFLLPYWLQSSHPHQPVYLGTFRRCNYPRQAADGEVLVVTECGRYTHFTDIPSLYWQLTTITVGTGSALALLVALTGVVATCVRGVLTHATARLAAILQVCAGALVCGGVAVYPLGWGDREVQQVCGETAAPFEPGTCRVWWGLYLTGVAGVVNTLCAVLTCCAPHKPRYHSPPDFNSE</sequence>
<feature type="transmembrane region" description="Helical" evidence="5">
    <location>
        <begin position="118"/>
        <end position="139"/>
    </location>
</feature>
<comment type="subcellular location">
    <subcellularLocation>
        <location evidence="1">Membrane</location>
        <topology evidence="1">Multi-pass membrane protein</topology>
    </subcellularLocation>
</comment>
<evidence type="ECO:0000256" key="4">
    <source>
        <dbReference type="ARBA" id="ARBA00023136"/>
    </source>
</evidence>
<dbReference type="AlphaFoldDB" id="A0ABD0LJN9"/>
<dbReference type="PANTHER" id="PTHR12489">
    <property type="entry name" value="LIPOMA HMGIC FUSION PARTNER-LIKE PROTEIN"/>
    <property type="match status" value="1"/>
</dbReference>
<dbReference type="Proteomes" id="UP001519460">
    <property type="component" value="Unassembled WGS sequence"/>
</dbReference>
<dbReference type="PANTHER" id="PTHR12489:SF16">
    <property type="entry name" value="LHFPL TETRASPAN SUBFAMILY MEMBER 6 PROTEIN-RELATED"/>
    <property type="match status" value="1"/>
</dbReference>
<keyword evidence="3 5" id="KW-1133">Transmembrane helix</keyword>
<feature type="transmembrane region" description="Helical" evidence="5">
    <location>
        <begin position="78"/>
        <end position="106"/>
    </location>
</feature>